<feature type="compositionally biased region" description="Low complexity" evidence="1">
    <location>
        <begin position="277"/>
        <end position="370"/>
    </location>
</feature>
<organism evidence="2 3">
    <name type="scientific">Paracoccus liaowanqingii</name>
    <dbReference type="NCBI Taxonomy" id="2560053"/>
    <lineage>
        <taxon>Bacteria</taxon>
        <taxon>Pseudomonadati</taxon>
        <taxon>Pseudomonadota</taxon>
        <taxon>Alphaproteobacteria</taxon>
        <taxon>Rhodobacterales</taxon>
        <taxon>Paracoccaceae</taxon>
        <taxon>Paracoccus</taxon>
    </lineage>
</organism>
<protein>
    <submittedName>
        <fullName evidence="2">Uncharacterized protein</fullName>
    </submittedName>
</protein>
<feature type="compositionally biased region" description="Low complexity" evidence="1">
    <location>
        <begin position="97"/>
        <end position="106"/>
    </location>
</feature>
<dbReference type="Proteomes" id="UP000296374">
    <property type="component" value="Chromosome"/>
</dbReference>
<dbReference type="RefSeq" id="WP_135312043.1">
    <property type="nucleotide sequence ID" value="NZ_CP038439.1"/>
</dbReference>
<evidence type="ECO:0000313" key="2">
    <source>
        <dbReference type="EMBL" id="QBX33747.1"/>
    </source>
</evidence>
<feature type="compositionally biased region" description="Polar residues" evidence="1">
    <location>
        <begin position="70"/>
        <end position="82"/>
    </location>
</feature>
<dbReference type="KEGG" id="plia:E4191_02690"/>
<gene>
    <name evidence="2" type="ORF">E4191_02690</name>
</gene>
<reference evidence="3" key="1">
    <citation type="submission" date="2019-03" db="EMBL/GenBank/DDBJ databases">
        <authorList>
            <person name="Li J."/>
        </authorList>
    </citation>
    <scope>NUCLEOTIDE SEQUENCE [LARGE SCALE GENOMIC DNA]</scope>
    <source>
        <strain evidence="3">2251</strain>
    </source>
</reference>
<accession>A0A4P7HKI3</accession>
<dbReference type="EMBL" id="CP038439">
    <property type="protein sequence ID" value="QBX33747.1"/>
    <property type="molecule type" value="Genomic_DNA"/>
</dbReference>
<name>A0A4P7HKI3_9RHOB</name>
<feature type="region of interest" description="Disordered" evidence="1">
    <location>
        <begin position="277"/>
        <end position="423"/>
    </location>
</feature>
<evidence type="ECO:0000256" key="1">
    <source>
        <dbReference type="SAM" id="MobiDB-lite"/>
    </source>
</evidence>
<feature type="compositionally biased region" description="Basic and acidic residues" evidence="1">
    <location>
        <begin position="107"/>
        <end position="118"/>
    </location>
</feature>
<proteinExistence type="predicted"/>
<dbReference type="AlphaFoldDB" id="A0A4P7HKI3"/>
<feature type="compositionally biased region" description="Low complexity" evidence="1">
    <location>
        <begin position="119"/>
        <end position="163"/>
    </location>
</feature>
<feature type="compositionally biased region" description="Gly residues" evidence="1">
    <location>
        <begin position="164"/>
        <end position="181"/>
    </location>
</feature>
<feature type="compositionally biased region" description="Basic and acidic residues" evidence="1">
    <location>
        <begin position="371"/>
        <end position="398"/>
    </location>
</feature>
<sequence length="604" mass="60104">MKTPKSKTGGPDGRKTDTAAAGPTTGPAKGTGTLSGAPEAAAPEIRKIPAHSGVVDSTPVESGRPAQAGQPGSVTPAESTLVGQGGGAPAASPKTPPKGSAAAGRSASDKAASDKAAAEKAAPNKPATGTPETAATRIPASSPASAAAASAAATTASVPPSKTTGGGSGSTGGGAGNGSGGSRPTPAPARKSGFWPVALGGAVAAGLGAAATIYALPHLPEGWVAQDAPAAVTQEMPDREDLIAAAEEAGRLAALDALPEDLTPRIEALEQQTAALAEAPAQDVAVEEAPAQADPAQAEPAEDTATAADVPAEGAQTADAAPAEDATPVDDAQPQADSQDAPAPDTAAEEAQPQDDAAPAIDPALLADLQQRLEEQQAGLEEQRARLEDQQARLDELAARPSFDPEQVQQTQERIETAAAEAQASLDAARTEAQQLQDAAAEGTRRAEAVAAIAALQTALDEGVTPEEARAALEGAGIDTPEALQAQVPSLTELQSDFPEAARAALRASLRETSASGEGNLLTNFLRAQTGARSVEPREGDDPDAVLSRADAEVQAGRIDAALAEVQSLSEPALAAPVMADWLSRATAYSQARAALTDLSSGTN</sequence>
<evidence type="ECO:0000313" key="3">
    <source>
        <dbReference type="Proteomes" id="UP000296374"/>
    </source>
</evidence>
<feature type="compositionally biased region" description="Low complexity" evidence="1">
    <location>
        <begin position="18"/>
        <end position="32"/>
    </location>
</feature>
<feature type="region of interest" description="Disordered" evidence="1">
    <location>
        <begin position="1"/>
        <end position="194"/>
    </location>
</feature>